<keyword evidence="3" id="KW-1185">Reference proteome</keyword>
<feature type="transmembrane region" description="Helical" evidence="1">
    <location>
        <begin position="50"/>
        <end position="70"/>
    </location>
</feature>
<dbReference type="AlphaFoldDB" id="A0A448WEM3"/>
<comment type="caution">
    <text evidence="2">The sequence shown here is derived from an EMBL/GenBank/DDBJ whole genome shotgun (WGS) entry which is preliminary data.</text>
</comment>
<proteinExistence type="predicted"/>
<evidence type="ECO:0000313" key="3">
    <source>
        <dbReference type="Proteomes" id="UP000784294"/>
    </source>
</evidence>
<keyword evidence="1" id="KW-0812">Transmembrane</keyword>
<organism evidence="2 3">
    <name type="scientific">Protopolystoma xenopodis</name>
    <dbReference type="NCBI Taxonomy" id="117903"/>
    <lineage>
        <taxon>Eukaryota</taxon>
        <taxon>Metazoa</taxon>
        <taxon>Spiralia</taxon>
        <taxon>Lophotrochozoa</taxon>
        <taxon>Platyhelminthes</taxon>
        <taxon>Monogenea</taxon>
        <taxon>Polyopisthocotylea</taxon>
        <taxon>Polystomatidea</taxon>
        <taxon>Polystomatidae</taxon>
        <taxon>Protopolystoma</taxon>
    </lineage>
</organism>
<keyword evidence="1" id="KW-1133">Transmembrane helix</keyword>
<evidence type="ECO:0000313" key="2">
    <source>
        <dbReference type="EMBL" id="VEL09900.1"/>
    </source>
</evidence>
<evidence type="ECO:0000256" key="1">
    <source>
        <dbReference type="SAM" id="Phobius"/>
    </source>
</evidence>
<feature type="transmembrane region" description="Helical" evidence="1">
    <location>
        <begin position="16"/>
        <end position="38"/>
    </location>
</feature>
<protein>
    <submittedName>
        <fullName evidence="2">Uncharacterized protein</fullName>
    </submittedName>
</protein>
<gene>
    <name evidence="2" type="ORF">PXEA_LOCUS3340</name>
</gene>
<dbReference type="EMBL" id="CAAALY010007536">
    <property type="protein sequence ID" value="VEL09900.1"/>
    <property type="molecule type" value="Genomic_DNA"/>
</dbReference>
<dbReference type="Proteomes" id="UP000784294">
    <property type="component" value="Unassembled WGS sequence"/>
</dbReference>
<keyword evidence="1" id="KW-0472">Membrane</keyword>
<sequence>MAKLTDDSHYDADETLIMYQVHCQMLVIMTITMTIDFGQGLIRISLLLRSMRLLFVCVVSLILFITHLNYNIAYLNLIAQFSFASSCKVSAGDACHTLTQSALSQLSDLGLEAPSHTLISASEDHSRLHIERKLQQGLDRLSELTLKVVALHNRLVHSCPQPDS</sequence>
<name>A0A448WEM3_9PLAT</name>
<accession>A0A448WEM3</accession>
<reference evidence="2" key="1">
    <citation type="submission" date="2018-11" db="EMBL/GenBank/DDBJ databases">
        <authorList>
            <consortium name="Pathogen Informatics"/>
        </authorList>
    </citation>
    <scope>NUCLEOTIDE SEQUENCE</scope>
</reference>